<accession>A0ABQ7BVZ3</accession>
<dbReference type="EMBL" id="QGKV02000832">
    <property type="protein sequence ID" value="KAF3543611.1"/>
    <property type="molecule type" value="Genomic_DNA"/>
</dbReference>
<name>A0ABQ7BVZ3_BRACR</name>
<proteinExistence type="predicted"/>
<evidence type="ECO:0000313" key="2">
    <source>
        <dbReference type="EMBL" id="KAF3543611.1"/>
    </source>
</evidence>
<gene>
    <name evidence="2" type="ORF">DY000_02002910</name>
</gene>
<feature type="region of interest" description="Disordered" evidence="1">
    <location>
        <begin position="1"/>
        <end position="40"/>
    </location>
</feature>
<protein>
    <submittedName>
        <fullName evidence="2">Uncharacterized protein</fullName>
    </submittedName>
</protein>
<reference evidence="2 3" key="1">
    <citation type="journal article" date="2020" name="BMC Genomics">
        <title>Intraspecific diversification of the crop wild relative Brassica cretica Lam. using demographic model selection.</title>
        <authorList>
            <person name="Kioukis A."/>
            <person name="Michalopoulou V.A."/>
            <person name="Briers L."/>
            <person name="Pirintsos S."/>
            <person name="Studholme D.J."/>
            <person name="Pavlidis P."/>
            <person name="Sarris P.F."/>
        </authorList>
    </citation>
    <scope>NUCLEOTIDE SEQUENCE [LARGE SCALE GENOMIC DNA]</scope>
    <source>
        <strain evidence="3">cv. PFS-1207/04</strain>
    </source>
</reference>
<keyword evidence="3" id="KW-1185">Reference proteome</keyword>
<organism evidence="2 3">
    <name type="scientific">Brassica cretica</name>
    <name type="common">Mustard</name>
    <dbReference type="NCBI Taxonomy" id="69181"/>
    <lineage>
        <taxon>Eukaryota</taxon>
        <taxon>Viridiplantae</taxon>
        <taxon>Streptophyta</taxon>
        <taxon>Embryophyta</taxon>
        <taxon>Tracheophyta</taxon>
        <taxon>Spermatophyta</taxon>
        <taxon>Magnoliopsida</taxon>
        <taxon>eudicotyledons</taxon>
        <taxon>Gunneridae</taxon>
        <taxon>Pentapetalae</taxon>
        <taxon>rosids</taxon>
        <taxon>malvids</taxon>
        <taxon>Brassicales</taxon>
        <taxon>Brassicaceae</taxon>
        <taxon>Brassiceae</taxon>
        <taxon>Brassica</taxon>
    </lineage>
</organism>
<dbReference type="Proteomes" id="UP000266723">
    <property type="component" value="Unassembled WGS sequence"/>
</dbReference>
<evidence type="ECO:0000256" key="1">
    <source>
        <dbReference type="SAM" id="MobiDB-lite"/>
    </source>
</evidence>
<sequence>MLGQEDNKISPNFGITKRSGRPTRGGLPALGRPRSSKVVRAGRPTRAGLPALSLCRPAFFARADKKPVASTPHISTKSSKGIGFLLIEPLDLDNIHPASIDTIHPASIDTIHPTSIGTVYLASIDTVHPGNVDLNTVHPGTVASMLSMKMRDKEGRPRNRAGQLIIAEGSVIPDVINVARTNDFDLNHEWYDWGSEDLPLEDPKDLIKELEEIASASDIQTLTDQMSNHNPGQLVGLPHQRHQGFPA</sequence>
<evidence type="ECO:0000313" key="3">
    <source>
        <dbReference type="Proteomes" id="UP000266723"/>
    </source>
</evidence>
<comment type="caution">
    <text evidence="2">The sequence shown here is derived from an EMBL/GenBank/DDBJ whole genome shotgun (WGS) entry which is preliminary data.</text>
</comment>